<dbReference type="Proteomes" id="UP000201728">
    <property type="component" value="Chromosome"/>
</dbReference>
<protein>
    <submittedName>
        <fullName evidence="1">Leucine Rich repeats (2 copies)</fullName>
    </submittedName>
</protein>
<accession>A0A222P2U4</accession>
<gene>
    <name evidence="1" type="ORF">clem_08090</name>
</gene>
<name>A0A222P2U4_9GAMM</name>
<sequence length="351" mass="39233">MPLTIERIEAGISGNVLNLHGLSINDNDVSLICDFLKDKPHITTLNLSRNNIAVAGAQQLARNQTLTTLNIAMNNIRDKGAYALASNQTITNLDVSSCNIGERGAQALACNPIIITLNIGFNHIKNAGVQALVKNNIITSLNIACNELETESAYDCAGNQTITDLNVSGNRFRAEGAQVLASNQTITTLDISRNYIGVSGAMALVSNNKSIAKIILDIDDYPPQSFIDAIEENTTLVEMHFLYKHFLDKNFLNRINNVIYRNKYNKSVKEIMLARLLFQSQRSWSNSVNDDEENKDICYLGRLPCEMLEIIASHTIKDFNPARYRFFANYAAAREKADFEFLRQNFEKLPY</sequence>
<dbReference type="KEGG" id="lcd:clem_08090"/>
<dbReference type="PANTHER" id="PTHR24114:SF48">
    <property type="entry name" value="LEUCINE-RICH REPEAT-CONTAINING PROTEIN"/>
    <property type="match status" value="1"/>
</dbReference>
<evidence type="ECO:0000313" key="2">
    <source>
        <dbReference type="Proteomes" id="UP000201728"/>
    </source>
</evidence>
<organism evidence="1 2">
    <name type="scientific">Legionella clemsonensis</name>
    <dbReference type="NCBI Taxonomy" id="1867846"/>
    <lineage>
        <taxon>Bacteria</taxon>
        <taxon>Pseudomonadati</taxon>
        <taxon>Pseudomonadota</taxon>
        <taxon>Gammaproteobacteria</taxon>
        <taxon>Legionellales</taxon>
        <taxon>Legionellaceae</taxon>
        <taxon>Legionella</taxon>
    </lineage>
</organism>
<dbReference type="RefSeq" id="WP_094091149.1">
    <property type="nucleotide sequence ID" value="NZ_CP016397.1"/>
</dbReference>
<dbReference type="OrthoDB" id="5651508at2"/>
<proteinExistence type="predicted"/>
<dbReference type="PANTHER" id="PTHR24114">
    <property type="entry name" value="LEUCINE RICH REPEAT FAMILY PROTEIN"/>
    <property type="match status" value="1"/>
</dbReference>
<dbReference type="Pfam" id="PF13516">
    <property type="entry name" value="LRR_6"/>
    <property type="match status" value="6"/>
</dbReference>
<dbReference type="Gene3D" id="3.80.10.10">
    <property type="entry name" value="Ribonuclease Inhibitor"/>
    <property type="match status" value="1"/>
</dbReference>
<keyword evidence="2" id="KW-1185">Reference proteome</keyword>
<dbReference type="AlphaFoldDB" id="A0A222P2U4"/>
<dbReference type="SMART" id="SM00368">
    <property type="entry name" value="LRR_RI"/>
    <property type="match status" value="4"/>
</dbReference>
<dbReference type="SUPFAM" id="SSF52047">
    <property type="entry name" value="RNI-like"/>
    <property type="match status" value="1"/>
</dbReference>
<dbReference type="InterPro" id="IPR032675">
    <property type="entry name" value="LRR_dom_sf"/>
</dbReference>
<evidence type="ECO:0000313" key="1">
    <source>
        <dbReference type="EMBL" id="ASQ46170.1"/>
    </source>
</evidence>
<dbReference type="EMBL" id="CP016397">
    <property type="protein sequence ID" value="ASQ46170.1"/>
    <property type="molecule type" value="Genomic_DNA"/>
</dbReference>
<reference evidence="2" key="1">
    <citation type="submission" date="2016-07" db="EMBL/GenBank/DDBJ databases">
        <authorList>
            <person name="Florea S."/>
            <person name="Webb J.S."/>
            <person name="Jaromczyk J."/>
            <person name="Schardl C.L."/>
        </authorList>
    </citation>
    <scope>NUCLEOTIDE SEQUENCE [LARGE SCALE GENOMIC DNA]</scope>
    <source>
        <strain evidence="2">CDC-D5610</strain>
    </source>
</reference>
<dbReference type="InterPro" id="IPR052394">
    <property type="entry name" value="LRR-containing"/>
</dbReference>
<dbReference type="InterPro" id="IPR001611">
    <property type="entry name" value="Leu-rich_rpt"/>
</dbReference>